<proteinExistence type="predicted"/>
<evidence type="ECO:0000256" key="1">
    <source>
        <dbReference type="SAM" id="MobiDB-lite"/>
    </source>
</evidence>
<comment type="caution">
    <text evidence="2">The sequence shown here is derived from an EMBL/GenBank/DDBJ whole genome shotgun (WGS) entry which is preliminary data.</text>
</comment>
<keyword evidence="3" id="KW-1185">Reference proteome</keyword>
<gene>
    <name evidence="2" type="ORF">Clacol_001108</name>
</gene>
<feature type="region of interest" description="Disordered" evidence="1">
    <location>
        <begin position="139"/>
        <end position="158"/>
    </location>
</feature>
<feature type="compositionally biased region" description="Basic and acidic residues" evidence="1">
    <location>
        <begin position="139"/>
        <end position="153"/>
    </location>
</feature>
<dbReference type="AlphaFoldDB" id="A0AAV5A0H2"/>
<protein>
    <recommendedName>
        <fullName evidence="4">Protein kinase domain-containing protein</fullName>
    </recommendedName>
</protein>
<evidence type="ECO:0008006" key="4">
    <source>
        <dbReference type="Google" id="ProtNLM"/>
    </source>
</evidence>
<organism evidence="2 3">
    <name type="scientific">Clathrus columnatus</name>
    <dbReference type="NCBI Taxonomy" id="1419009"/>
    <lineage>
        <taxon>Eukaryota</taxon>
        <taxon>Fungi</taxon>
        <taxon>Dikarya</taxon>
        <taxon>Basidiomycota</taxon>
        <taxon>Agaricomycotina</taxon>
        <taxon>Agaricomycetes</taxon>
        <taxon>Phallomycetidae</taxon>
        <taxon>Phallales</taxon>
        <taxon>Clathraceae</taxon>
        <taxon>Clathrus</taxon>
    </lineage>
</organism>
<sequence>MDEEWMKNNSDIKEKDRKVVHVIITTEKHVGLNWAFLNQKHPQPQVRYINVPQSSSLRDYQKIFADEIFAEYESPVEIETIRFWTPKEHLPIDTYMETKTNHDVTVFANPVTLTKSFPSALAERLNDATIVHIVVTAEEKKSNSKKEDEKDQPLPESLRLQCEEEETIYDGRSSALTRQYTLAPPIEIYHRIFNTFLRLVEDPPQPTADDLNNTRELMQYLCELSDGDAAKSDEDVLSMLYNILKQNLRRMDKVFLNNKVCIWAGDEYVPILIVELEEELGEGNCDPSTQADLSMKHFWSMDRVKKVREKCCCPTFLLSGGGPWIGIIGAVFTDRVIVQRLTDIRWFGLSSTAEDKRLWANTCILLALRETLKQLTHFYERDLFDIRPWIPHGPHPRFYPHPTSYPYASPDGTRREIKFEYQRALDDYSGCSLNTLQNTAEGFLADLNYAPKLFYYGPLPDTPSFESISNAAQNAHPGLCLRPDTMYMVVMEYIESGPDPEVFRWQLEEILFKLREEGYAFGDFRLQNILKDFEGNIKLIDFNWCGEYDTEAKRDGDRLQVSKYVRDKLGELDRRGGRATTGPYAYYPSSLSLLPNEWPHGVGSLKPILPEHDWALLEKLFLKEFQ</sequence>
<dbReference type="SUPFAM" id="SSF56112">
    <property type="entry name" value="Protein kinase-like (PK-like)"/>
    <property type="match status" value="1"/>
</dbReference>
<dbReference type="EMBL" id="BPWL01000002">
    <property type="protein sequence ID" value="GJJ06912.1"/>
    <property type="molecule type" value="Genomic_DNA"/>
</dbReference>
<dbReference type="Proteomes" id="UP001050691">
    <property type="component" value="Unassembled WGS sequence"/>
</dbReference>
<dbReference type="InterPro" id="IPR011009">
    <property type="entry name" value="Kinase-like_dom_sf"/>
</dbReference>
<accession>A0AAV5A0H2</accession>
<evidence type="ECO:0000313" key="3">
    <source>
        <dbReference type="Proteomes" id="UP001050691"/>
    </source>
</evidence>
<name>A0AAV5A0H2_9AGAM</name>
<reference evidence="2" key="1">
    <citation type="submission" date="2021-10" db="EMBL/GenBank/DDBJ databases">
        <title>De novo Genome Assembly of Clathrus columnatus (Basidiomycota, Fungi) Using Illumina and Nanopore Sequence Data.</title>
        <authorList>
            <person name="Ogiso-Tanaka E."/>
            <person name="Itagaki H."/>
            <person name="Hosoya T."/>
            <person name="Hosaka K."/>
        </authorList>
    </citation>
    <scope>NUCLEOTIDE SEQUENCE</scope>
    <source>
        <strain evidence="2">MO-923</strain>
    </source>
</reference>
<evidence type="ECO:0000313" key="2">
    <source>
        <dbReference type="EMBL" id="GJJ06912.1"/>
    </source>
</evidence>